<keyword evidence="1" id="KW-1133">Transmembrane helix</keyword>
<protein>
    <submittedName>
        <fullName evidence="2">Uncharacterized protein</fullName>
    </submittedName>
</protein>
<organism evidence="2">
    <name type="scientific">viral metagenome</name>
    <dbReference type="NCBI Taxonomy" id="1070528"/>
    <lineage>
        <taxon>unclassified sequences</taxon>
        <taxon>metagenomes</taxon>
        <taxon>organismal metagenomes</taxon>
    </lineage>
</organism>
<evidence type="ECO:0000313" key="2">
    <source>
        <dbReference type="EMBL" id="QHS90702.1"/>
    </source>
</evidence>
<reference evidence="2" key="1">
    <citation type="journal article" date="2020" name="Nature">
        <title>Giant virus diversity and host interactions through global metagenomics.</title>
        <authorList>
            <person name="Schulz F."/>
            <person name="Roux S."/>
            <person name="Paez-Espino D."/>
            <person name="Jungbluth S."/>
            <person name="Walsh D.A."/>
            <person name="Denef V.J."/>
            <person name="McMahon K.D."/>
            <person name="Konstantinidis K.T."/>
            <person name="Eloe-Fadrosh E.A."/>
            <person name="Kyrpides N.C."/>
            <person name="Woyke T."/>
        </authorList>
    </citation>
    <scope>NUCLEOTIDE SEQUENCE</scope>
    <source>
        <strain evidence="2">GVMAG-M-3300010354-11</strain>
    </source>
</reference>
<sequence>MIYYILCMMLFFMIIVMTFISGLFLISIDGTYNIGLILLITSSCLFALWICLACFALKAKHSSEVHPEILNQEKV</sequence>
<name>A0A6C0BFE4_9ZZZZ</name>
<proteinExistence type="predicted"/>
<dbReference type="AlphaFoldDB" id="A0A6C0BFE4"/>
<feature type="transmembrane region" description="Helical" evidence="1">
    <location>
        <begin position="7"/>
        <end position="28"/>
    </location>
</feature>
<feature type="transmembrane region" description="Helical" evidence="1">
    <location>
        <begin position="34"/>
        <end position="57"/>
    </location>
</feature>
<keyword evidence="1" id="KW-0812">Transmembrane</keyword>
<dbReference type="EMBL" id="MN739143">
    <property type="protein sequence ID" value="QHS90702.1"/>
    <property type="molecule type" value="Genomic_DNA"/>
</dbReference>
<evidence type="ECO:0000256" key="1">
    <source>
        <dbReference type="SAM" id="Phobius"/>
    </source>
</evidence>
<accession>A0A6C0BFE4</accession>
<keyword evidence="1" id="KW-0472">Membrane</keyword>